<dbReference type="GO" id="GO:0009003">
    <property type="term" value="F:signal peptidase activity"/>
    <property type="evidence" value="ECO:0007669"/>
    <property type="project" value="UniProtKB-EC"/>
</dbReference>
<keyword evidence="8" id="KW-1133">Transmembrane helix</keyword>
<evidence type="ECO:0000256" key="8">
    <source>
        <dbReference type="RuleBase" id="RU003993"/>
    </source>
</evidence>
<dbReference type="InterPro" id="IPR019533">
    <property type="entry name" value="Peptidase_S26"/>
</dbReference>
<comment type="catalytic activity">
    <reaction evidence="1 8">
        <text>Cleavage of hydrophobic, N-terminal signal or leader sequences from secreted and periplasmic proteins.</text>
        <dbReference type="EC" id="3.4.21.89"/>
    </reaction>
</comment>
<dbReference type="PANTHER" id="PTHR43390:SF1">
    <property type="entry name" value="CHLOROPLAST PROCESSING PEPTIDASE"/>
    <property type="match status" value="1"/>
</dbReference>
<dbReference type="InterPro" id="IPR036286">
    <property type="entry name" value="LexA/Signal_pep-like_sf"/>
</dbReference>
<evidence type="ECO:0000256" key="4">
    <source>
        <dbReference type="ARBA" id="ARBA00019232"/>
    </source>
</evidence>
<reference evidence="11 12" key="1">
    <citation type="journal article" date="2016" name="BMC Genomics">
        <title>Combined genomic and structural analyses of a cultured magnetotactic bacterium reveals its niche adaptation to a dynamic environment.</title>
        <authorList>
            <person name="Araujo A.C."/>
            <person name="Morillo V."/>
            <person name="Cypriano J."/>
            <person name="Teixeira L.C."/>
            <person name="Leao P."/>
            <person name="Lyra S."/>
            <person name="Almeida L.G."/>
            <person name="Bazylinski D.A."/>
            <person name="Vasconcellos A.T."/>
            <person name="Abreu F."/>
            <person name="Lins U."/>
        </authorList>
    </citation>
    <scope>NUCLEOTIDE SEQUENCE [LARGE SCALE GENOMIC DNA]</scope>
    <source>
        <strain evidence="11 12">IT-1</strain>
    </source>
</reference>
<organism evidence="11 12">
    <name type="scientific">Magnetofaba australis IT-1</name>
    <dbReference type="NCBI Taxonomy" id="1434232"/>
    <lineage>
        <taxon>Bacteria</taxon>
        <taxon>Pseudomonadati</taxon>
        <taxon>Pseudomonadota</taxon>
        <taxon>Magnetococcia</taxon>
        <taxon>Magnetococcales</taxon>
        <taxon>Magnetococcaceae</taxon>
        <taxon>Magnetofaba</taxon>
    </lineage>
</organism>
<dbReference type="NCBIfam" id="TIGR02227">
    <property type="entry name" value="sigpep_I_bact"/>
    <property type="match status" value="1"/>
</dbReference>
<evidence type="ECO:0000256" key="5">
    <source>
        <dbReference type="ARBA" id="ARBA00022670"/>
    </source>
</evidence>
<evidence type="ECO:0000256" key="1">
    <source>
        <dbReference type="ARBA" id="ARBA00000677"/>
    </source>
</evidence>
<feature type="domain" description="Peptidase S26" evidence="10">
    <location>
        <begin position="76"/>
        <end position="272"/>
    </location>
</feature>
<evidence type="ECO:0000313" key="11">
    <source>
        <dbReference type="EMBL" id="OSM04304.1"/>
    </source>
</evidence>
<feature type="active site" evidence="7">
    <location>
        <position position="105"/>
    </location>
</feature>
<keyword evidence="6 8" id="KW-0378">Hydrolase</keyword>
<dbReference type="Proteomes" id="UP000194003">
    <property type="component" value="Unassembled WGS sequence"/>
</dbReference>
<evidence type="ECO:0000259" key="10">
    <source>
        <dbReference type="Pfam" id="PF10502"/>
    </source>
</evidence>
<keyword evidence="8" id="KW-0812">Transmembrane</keyword>
<accession>A0A1Y2K5L1</accession>
<evidence type="ECO:0000313" key="12">
    <source>
        <dbReference type="Proteomes" id="UP000194003"/>
    </source>
</evidence>
<feature type="transmembrane region" description="Helical" evidence="8">
    <location>
        <begin position="12"/>
        <end position="32"/>
    </location>
</feature>
<dbReference type="InterPro" id="IPR019756">
    <property type="entry name" value="Pept_S26A_signal_pept_1_Ser-AS"/>
</dbReference>
<keyword evidence="5 8" id="KW-0645">Protease</keyword>
<dbReference type="PROSITE" id="PS00501">
    <property type="entry name" value="SPASE_I_1"/>
    <property type="match status" value="1"/>
</dbReference>
<proteinExistence type="inferred from homology"/>
<evidence type="ECO:0000256" key="9">
    <source>
        <dbReference type="RuleBase" id="RU362042"/>
    </source>
</evidence>
<gene>
    <name evidence="11" type="ORF">MAIT1_04179</name>
</gene>
<keyword evidence="12" id="KW-1185">Reference proteome</keyword>
<feature type="transmembrane region" description="Helical" evidence="8">
    <location>
        <begin position="75"/>
        <end position="95"/>
    </location>
</feature>
<dbReference type="EMBL" id="LVJN01000019">
    <property type="protein sequence ID" value="OSM04304.1"/>
    <property type="molecule type" value="Genomic_DNA"/>
</dbReference>
<dbReference type="PRINTS" id="PR00727">
    <property type="entry name" value="LEADERPTASE"/>
</dbReference>
<dbReference type="InterPro" id="IPR000223">
    <property type="entry name" value="Pept_S26A_signal_pept_1"/>
</dbReference>
<dbReference type="PROSITE" id="PS00760">
    <property type="entry name" value="SPASE_I_2"/>
    <property type="match status" value="1"/>
</dbReference>
<comment type="similarity">
    <text evidence="2 9">Belongs to the peptidase S26 family.</text>
</comment>
<protein>
    <recommendedName>
        <fullName evidence="4 8">Signal peptidase I</fullName>
        <ecNumber evidence="3 8">3.4.21.89</ecNumber>
    </recommendedName>
</protein>
<dbReference type="GO" id="GO:0006465">
    <property type="term" value="P:signal peptide processing"/>
    <property type="evidence" value="ECO:0007669"/>
    <property type="project" value="InterPro"/>
</dbReference>
<dbReference type="PROSITE" id="PS00761">
    <property type="entry name" value="SPASE_I_3"/>
    <property type="match status" value="1"/>
</dbReference>
<dbReference type="CDD" id="cd06530">
    <property type="entry name" value="S26_SPase_I"/>
    <property type="match status" value="1"/>
</dbReference>
<sequence length="301" mass="34103">MQEVNPKSRRHLLHGGFLLVVGLFILGSYISIGPDVGGGVEEFQVGAGVGVFLVLLGSVIVWGGKDFFSRNSTTLEYYESIVIALGIALTARTFAFEPFKIPSGSMIPTLLVGDYLFVNKFSYGYRIPYTQKRVFMGAGPHRGDVVVFEFPNDPTKDYIKRIIGLPGDEIVYQEKQLYVNGTHIARTELGPYEYFGESGIRQYTTQFSEVIDGKPHTLLVDKMTFGGMPMRTVVPEGRYFVMGDNRDNSNDSRYWGFVPEYRLVGRAVALFWSRNDNPITWWNPISWWNSVRWGRLFTSIQ</sequence>
<dbReference type="AlphaFoldDB" id="A0A1Y2K5L1"/>
<name>A0A1Y2K5L1_9PROT</name>
<comment type="subcellular location">
    <subcellularLocation>
        <location evidence="9">Membrane</location>
        <topology evidence="9">Single-pass type II membrane protein</topology>
    </subcellularLocation>
</comment>
<comment type="caution">
    <text evidence="11">The sequence shown here is derived from an EMBL/GenBank/DDBJ whole genome shotgun (WGS) entry which is preliminary data.</text>
</comment>
<dbReference type="GO" id="GO:0016020">
    <property type="term" value="C:membrane"/>
    <property type="evidence" value="ECO:0007669"/>
    <property type="project" value="UniProtKB-SubCell"/>
</dbReference>
<dbReference type="EC" id="3.4.21.89" evidence="3 8"/>
<dbReference type="InterPro" id="IPR019758">
    <property type="entry name" value="Pept_S26A_signal_pept_1_CS"/>
</dbReference>
<dbReference type="Gene3D" id="2.10.109.10">
    <property type="entry name" value="Umud Fragment, subunit A"/>
    <property type="match status" value="1"/>
</dbReference>
<dbReference type="InterPro" id="IPR019757">
    <property type="entry name" value="Pept_S26A_signal_pept_1_Lys-AS"/>
</dbReference>
<dbReference type="GO" id="GO:0004252">
    <property type="term" value="F:serine-type endopeptidase activity"/>
    <property type="evidence" value="ECO:0007669"/>
    <property type="project" value="InterPro"/>
</dbReference>
<feature type="active site" evidence="7">
    <location>
        <position position="160"/>
    </location>
</feature>
<keyword evidence="8" id="KW-0472">Membrane</keyword>
<dbReference type="SUPFAM" id="SSF51306">
    <property type="entry name" value="LexA/Signal peptidase"/>
    <property type="match status" value="1"/>
</dbReference>
<dbReference type="Pfam" id="PF10502">
    <property type="entry name" value="Peptidase_S26"/>
    <property type="match status" value="1"/>
</dbReference>
<evidence type="ECO:0000256" key="7">
    <source>
        <dbReference type="PIRSR" id="PIRSR600223-1"/>
    </source>
</evidence>
<evidence type="ECO:0000256" key="6">
    <source>
        <dbReference type="ARBA" id="ARBA00022801"/>
    </source>
</evidence>
<comment type="caution">
    <text evidence="9">Lacks conserved residue(s) required for the propagation of feature annotation.</text>
</comment>
<evidence type="ECO:0000256" key="2">
    <source>
        <dbReference type="ARBA" id="ARBA00009370"/>
    </source>
</evidence>
<dbReference type="STRING" id="1434232.MAIT1_04179"/>
<evidence type="ECO:0000256" key="3">
    <source>
        <dbReference type="ARBA" id="ARBA00013208"/>
    </source>
</evidence>
<feature type="transmembrane region" description="Helical" evidence="8">
    <location>
        <begin position="44"/>
        <end position="63"/>
    </location>
</feature>
<dbReference type="PANTHER" id="PTHR43390">
    <property type="entry name" value="SIGNAL PEPTIDASE I"/>
    <property type="match status" value="1"/>
</dbReference>